<keyword evidence="1" id="KW-0560">Oxidoreductase</keyword>
<dbReference type="Pfam" id="PF13602">
    <property type="entry name" value="ADH_zinc_N_2"/>
    <property type="match status" value="1"/>
</dbReference>
<comment type="caution">
    <text evidence="3">The sequence shown here is derived from an EMBL/GenBank/DDBJ whole genome shotgun (WGS) entry which is preliminary data.</text>
</comment>
<dbReference type="AlphaFoldDB" id="A0A9K3KJ00"/>
<gene>
    <name evidence="3" type="ORF">IV203_022581</name>
</gene>
<dbReference type="InterPro" id="IPR050700">
    <property type="entry name" value="YIM1/Zinc_Alcohol_DH_Fams"/>
</dbReference>
<evidence type="ECO:0000313" key="4">
    <source>
        <dbReference type="Proteomes" id="UP000693970"/>
    </source>
</evidence>
<protein>
    <submittedName>
        <fullName evidence="3">Alcohol dehydrogenase</fullName>
    </submittedName>
</protein>
<evidence type="ECO:0000313" key="3">
    <source>
        <dbReference type="EMBL" id="KAG7344573.1"/>
    </source>
</evidence>
<evidence type="ECO:0000259" key="2">
    <source>
        <dbReference type="SMART" id="SM00829"/>
    </source>
</evidence>
<dbReference type="Pfam" id="PF08240">
    <property type="entry name" value="ADH_N"/>
    <property type="match status" value="1"/>
</dbReference>
<dbReference type="PANTHER" id="PTHR11695">
    <property type="entry name" value="ALCOHOL DEHYDROGENASE RELATED"/>
    <property type="match status" value="1"/>
</dbReference>
<dbReference type="InterPro" id="IPR013154">
    <property type="entry name" value="ADH-like_N"/>
</dbReference>
<evidence type="ECO:0000256" key="1">
    <source>
        <dbReference type="ARBA" id="ARBA00023002"/>
    </source>
</evidence>
<dbReference type="PANTHER" id="PTHR11695:SF294">
    <property type="entry name" value="RETICULON-4-INTERACTING PROTEIN 1, MITOCHONDRIAL"/>
    <property type="match status" value="1"/>
</dbReference>
<reference evidence="3" key="2">
    <citation type="submission" date="2021-04" db="EMBL/GenBank/DDBJ databases">
        <authorList>
            <person name="Podell S."/>
        </authorList>
    </citation>
    <scope>NUCLEOTIDE SEQUENCE</scope>
    <source>
        <strain evidence="3">Hildebrandi</strain>
    </source>
</reference>
<dbReference type="SMART" id="SM00829">
    <property type="entry name" value="PKS_ER"/>
    <property type="match status" value="1"/>
</dbReference>
<dbReference type="PROSITE" id="PS01162">
    <property type="entry name" value="QOR_ZETA_CRYSTAL"/>
    <property type="match status" value="1"/>
</dbReference>
<dbReference type="CDD" id="cd08267">
    <property type="entry name" value="MDR1"/>
    <property type="match status" value="1"/>
</dbReference>
<reference evidence="3" key="1">
    <citation type="journal article" date="2021" name="Sci. Rep.">
        <title>Diploid genomic architecture of Nitzschia inconspicua, an elite biomass production diatom.</title>
        <authorList>
            <person name="Oliver A."/>
            <person name="Podell S."/>
            <person name="Pinowska A."/>
            <person name="Traller J.C."/>
            <person name="Smith S.R."/>
            <person name="McClure R."/>
            <person name="Beliaev A."/>
            <person name="Bohutskyi P."/>
            <person name="Hill E.A."/>
            <person name="Rabines A."/>
            <person name="Zheng H."/>
            <person name="Allen L.Z."/>
            <person name="Kuo A."/>
            <person name="Grigoriev I.V."/>
            <person name="Allen A.E."/>
            <person name="Hazlebeck D."/>
            <person name="Allen E.E."/>
        </authorList>
    </citation>
    <scope>NUCLEOTIDE SEQUENCE</scope>
    <source>
        <strain evidence="3">Hildebrandi</strain>
    </source>
</reference>
<dbReference type="Proteomes" id="UP000693970">
    <property type="component" value="Unassembled WGS sequence"/>
</dbReference>
<dbReference type="InterPro" id="IPR020843">
    <property type="entry name" value="ER"/>
</dbReference>
<dbReference type="InterPro" id="IPR002364">
    <property type="entry name" value="Quin_OxRdtase/zeta-crystal_CS"/>
</dbReference>
<name>A0A9K3KJ00_9STRA</name>
<accession>A0A9K3KJ00</accession>
<feature type="domain" description="Enoyl reductase (ER)" evidence="2">
    <location>
        <begin position="31"/>
        <end position="349"/>
    </location>
</feature>
<organism evidence="3 4">
    <name type="scientific">Nitzschia inconspicua</name>
    <dbReference type="NCBI Taxonomy" id="303405"/>
    <lineage>
        <taxon>Eukaryota</taxon>
        <taxon>Sar</taxon>
        <taxon>Stramenopiles</taxon>
        <taxon>Ochrophyta</taxon>
        <taxon>Bacillariophyta</taxon>
        <taxon>Bacillariophyceae</taxon>
        <taxon>Bacillariophycidae</taxon>
        <taxon>Bacillariales</taxon>
        <taxon>Bacillariaceae</taxon>
        <taxon>Nitzschia</taxon>
    </lineage>
</organism>
<proteinExistence type="predicted"/>
<dbReference type="GO" id="GO:0016491">
    <property type="term" value="F:oxidoreductase activity"/>
    <property type="evidence" value="ECO:0007669"/>
    <property type="project" value="UniProtKB-KW"/>
</dbReference>
<sequence>MSSTPTIPSQMKAAVCHKIGVIDDGDADLVATPEQISVETVNVPTPEEGEVLVKVHAAAINPVDWKLLNGSFPGKKVGQGLGLDVCGTVVQVGPGVDTFKVGDEVYADIIKTATKSGSFGEYCISQAVAASLKPKSIDFVEAASLPLAGLTALQGLVTYGSMKEGDKVLVLGGSGGVGSLAVQMAKALGAAEVYSTGTSVEAIKNLGADHVINYKEESLMDALKGKDFDVVYDTIGGYEHWEIAQASLKRGGTFVTIAGDGPGTSLPVFLIKVVWRKLLSYFGSPAYKIFLTNSNPPEVVNDMKTITDLVEAGKVKPVLDERRFELTTDSLLDMIRVSMSHRAKGKLVMQVKQ</sequence>
<dbReference type="EMBL" id="JAGRRH010000023">
    <property type="protein sequence ID" value="KAG7344573.1"/>
    <property type="molecule type" value="Genomic_DNA"/>
</dbReference>
<dbReference type="OrthoDB" id="42866at2759"/>
<dbReference type="GO" id="GO:0008270">
    <property type="term" value="F:zinc ion binding"/>
    <property type="evidence" value="ECO:0007669"/>
    <property type="project" value="InterPro"/>
</dbReference>
<keyword evidence="4" id="KW-1185">Reference proteome</keyword>